<evidence type="ECO:0000313" key="2">
    <source>
        <dbReference type="Proteomes" id="UP000790709"/>
    </source>
</evidence>
<gene>
    <name evidence="1" type="ORF">BV22DRAFT_998662</name>
</gene>
<dbReference type="EMBL" id="MU266327">
    <property type="protein sequence ID" value="KAH7931233.1"/>
    <property type="molecule type" value="Genomic_DNA"/>
</dbReference>
<evidence type="ECO:0000313" key="1">
    <source>
        <dbReference type="EMBL" id="KAH7931233.1"/>
    </source>
</evidence>
<protein>
    <submittedName>
        <fullName evidence="1">Dbl homology domain-containing protein</fullName>
    </submittedName>
</protein>
<sequence>MSNPSLTRPSRRTSTPARVFAPLTPILASPLTTPATSMSPNAFSLNSDTEEEKEGGGGIHSTSGLDNVNQGGFADVPLTGIPSVSAFTPTWMSTPPTPPPKYAHRSSHSLSSRPVSASVVTSTSFPHSASANTRSDHGPRRRASLPPMSLSKPLPATPPPPPSAAFKRTRTKPTERGSRLNGSPLRAAVAEQEVEHAREHGAGKLAPPGVSQTRPLFHIVPDGSDKEDDGPVQEEAVTRDHHHDCADLSRITATDELCSLDDRGSSENRDKARKYHALMELLSTEMGYLFDLKILVVVYLRLLPLLTCRPLTSPSHFSSTSNLSIGGFPRSQSSTIAMAPLNGNGRSSSHSHLTSLSSPTPTKSFLESQGTPSNQTTGAFVLREKDKHMPRHLFSPTELDTVTRNAEEILKFHEQFVRDLQSAIAPFGFSMTLESPHSGIDPAKQYRQGIGTSSYNLHGALHAVSSLFVERASGFNEYQSFCSGHPEAFDFVRKVQQDHPVEWEGFERRCAAMAVEMHLNASAHLSSLNGSTEEDPTGDESLAARKKRRHSLSSLEAVPRPQALAQVRSNSNFKAPLLSASESGHTDREKCDRGHRLVFMDYLIKPVQRICKYPLLLDQLQPTKLGSKSGSGSSSSRESSSLSSRAGIASPDSETSAVHGALIAMRTVASSVDEARRRQDLAVKSSLIVLRISQALVPIASSYTRIQNLTPAFLSSLGPCHLAGSLDVIHYHANYSGSGGTVKAKYLGAFLYPGGYLVLVKVAKGRVYEPKHWFCLSGFDLVDAKTDDALLPSWFRLSCKGHVFELAASCRREKDIWMDSIHRALQVPPFWTDEPLSSLQADGKGDLIPSMLEDAPYEAINPLPTIQSIPELDMDMILDPNTNDKPLPPIHRPEPKSARSFHRGEHFGRYEASPPVSGGPSRRSSTASSKAYLSPLSESDTIHLVRSTAPAREQVDRGLLDVFSENCLSARFHANTHEEELFQAQKVSRSFSRSSSGLTMAGAMSVAAKNRLTKRESVLVPRRKSFADGYGFPLDPEAYPGAPYPTIAKASGKRRHPKKLRIIAVPRSASSEGEDDRTEIIPDSPTPISQCSSVSASLPTSLATSPITGSVPFSAPAVISNSHGDTHRAEFLAVRREDFVPKRSRSMADGVRGFFQSRSASPTLSTSRGPSESGSGTLTPGRFRWWSKESLRRRVRSAPDVPAEELPPNTTSKSLNGLMSIPRPSLASSERPVSQPDLKRLGTFPQSAGPSSSAFGLDLPTPTRKKSIFSAHSIRRRSTASATVSPSGSGEQENSPKSIRMHRNLSFLQRFSPLTPASVP</sequence>
<dbReference type="Proteomes" id="UP000790709">
    <property type="component" value="Unassembled WGS sequence"/>
</dbReference>
<reference evidence="1" key="1">
    <citation type="journal article" date="2021" name="New Phytol.">
        <title>Evolutionary innovations through gain and loss of genes in the ectomycorrhizal Boletales.</title>
        <authorList>
            <person name="Wu G."/>
            <person name="Miyauchi S."/>
            <person name="Morin E."/>
            <person name="Kuo A."/>
            <person name="Drula E."/>
            <person name="Varga T."/>
            <person name="Kohler A."/>
            <person name="Feng B."/>
            <person name="Cao Y."/>
            <person name="Lipzen A."/>
            <person name="Daum C."/>
            <person name="Hundley H."/>
            <person name="Pangilinan J."/>
            <person name="Johnson J."/>
            <person name="Barry K."/>
            <person name="LaButti K."/>
            <person name="Ng V."/>
            <person name="Ahrendt S."/>
            <person name="Min B."/>
            <person name="Choi I.G."/>
            <person name="Park H."/>
            <person name="Plett J.M."/>
            <person name="Magnuson J."/>
            <person name="Spatafora J.W."/>
            <person name="Nagy L.G."/>
            <person name="Henrissat B."/>
            <person name="Grigoriev I.V."/>
            <person name="Yang Z.L."/>
            <person name="Xu J."/>
            <person name="Martin F.M."/>
        </authorList>
    </citation>
    <scope>NUCLEOTIDE SEQUENCE</scope>
    <source>
        <strain evidence="1">KUC20120723A-06</strain>
    </source>
</reference>
<proteinExistence type="predicted"/>
<accession>A0ACB8C0T5</accession>
<organism evidence="1 2">
    <name type="scientific">Leucogyrophana mollusca</name>
    <dbReference type="NCBI Taxonomy" id="85980"/>
    <lineage>
        <taxon>Eukaryota</taxon>
        <taxon>Fungi</taxon>
        <taxon>Dikarya</taxon>
        <taxon>Basidiomycota</taxon>
        <taxon>Agaricomycotina</taxon>
        <taxon>Agaricomycetes</taxon>
        <taxon>Agaricomycetidae</taxon>
        <taxon>Boletales</taxon>
        <taxon>Boletales incertae sedis</taxon>
        <taxon>Leucogyrophana</taxon>
    </lineage>
</organism>
<keyword evidence="2" id="KW-1185">Reference proteome</keyword>
<name>A0ACB8C0T5_9AGAM</name>
<comment type="caution">
    <text evidence="1">The sequence shown here is derived from an EMBL/GenBank/DDBJ whole genome shotgun (WGS) entry which is preliminary data.</text>
</comment>